<comment type="caution">
    <text evidence="2">The sequence shown here is derived from an EMBL/GenBank/DDBJ whole genome shotgun (WGS) entry which is preliminary data.</text>
</comment>
<dbReference type="EMBL" id="LAZR01036829">
    <property type="protein sequence ID" value="KKL23823.1"/>
    <property type="molecule type" value="Genomic_DNA"/>
</dbReference>
<gene>
    <name evidence="2" type="ORF">LCGC14_2421550</name>
</gene>
<organism evidence="2">
    <name type="scientific">marine sediment metagenome</name>
    <dbReference type="NCBI Taxonomy" id="412755"/>
    <lineage>
        <taxon>unclassified sequences</taxon>
        <taxon>metagenomes</taxon>
        <taxon>ecological metagenomes</taxon>
    </lineage>
</organism>
<proteinExistence type="predicted"/>
<reference evidence="2" key="1">
    <citation type="journal article" date="2015" name="Nature">
        <title>Complex archaea that bridge the gap between prokaryotes and eukaryotes.</title>
        <authorList>
            <person name="Spang A."/>
            <person name="Saw J.H."/>
            <person name="Jorgensen S.L."/>
            <person name="Zaremba-Niedzwiedzka K."/>
            <person name="Martijn J."/>
            <person name="Lind A.E."/>
            <person name="van Eijk R."/>
            <person name="Schleper C."/>
            <person name="Guy L."/>
            <person name="Ettema T.J."/>
        </authorList>
    </citation>
    <scope>NUCLEOTIDE SEQUENCE</scope>
</reference>
<feature type="non-terminal residue" evidence="2">
    <location>
        <position position="103"/>
    </location>
</feature>
<dbReference type="AlphaFoldDB" id="A0A0F9EIU8"/>
<protein>
    <submittedName>
        <fullName evidence="2">Uncharacterized protein</fullName>
    </submittedName>
</protein>
<sequence>MAEDSEETQPTTGLSDRASLHLGEDEGRLLAVQDALNDPWVYGKASPAEYDAYQKYRAENGEQQSMHTIDRSLPVGLGDGFRNVTNWRDEQARRMFALDQGMG</sequence>
<feature type="region of interest" description="Disordered" evidence="1">
    <location>
        <begin position="1"/>
        <end position="20"/>
    </location>
</feature>
<evidence type="ECO:0000313" key="2">
    <source>
        <dbReference type="EMBL" id="KKL23823.1"/>
    </source>
</evidence>
<evidence type="ECO:0000256" key="1">
    <source>
        <dbReference type="SAM" id="MobiDB-lite"/>
    </source>
</evidence>
<name>A0A0F9EIU8_9ZZZZ</name>
<accession>A0A0F9EIU8</accession>